<organism evidence="2 3">
    <name type="scientific">Pseudocercospora fijiensis (strain CIRAD86)</name>
    <name type="common">Black leaf streak disease fungus</name>
    <name type="synonym">Mycosphaerella fijiensis</name>
    <dbReference type="NCBI Taxonomy" id="383855"/>
    <lineage>
        <taxon>Eukaryota</taxon>
        <taxon>Fungi</taxon>
        <taxon>Dikarya</taxon>
        <taxon>Ascomycota</taxon>
        <taxon>Pezizomycotina</taxon>
        <taxon>Dothideomycetes</taxon>
        <taxon>Dothideomycetidae</taxon>
        <taxon>Mycosphaerellales</taxon>
        <taxon>Mycosphaerellaceae</taxon>
        <taxon>Pseudocercospora</taxon>
    </lineage>
</organism>
<accession>M2ZUT9</accession>
<evidence type="ECO:0000256" key="1">
    <source>
        <dbReference type="SAM" id="SignalP"/>
    </source>
</evidence>
<dbReference type="RefSeq" id="XP_007926185.1">
    <property type="nucleotide sequence ID" value="XM_007927994.1"/>
</dbReference>
<dbReference type="HOGENOM" id="CLU_3088287_0_0_1"/>
<dbReference type="KEGG" id="pfj:MYCFIDRAFT_174299"/>
<feature type="signal peptide" evidence="1">
    <location>
        <begin position="1"/>
        <end position="23"/>
    </location>
</feature>
<name>M2ZUT9_PSEFD</name>
<gene>
    <name evidence="2" type="ORF">MYCFIDRAFT_174299</name>
</gene>
<sequence>MSHKLETFGLWAIVRILLRGVGCSMAPKAFIFGCIFDGIIHSHLHGTRITKI</sequence>
<evidence type="ECO:0000313" key="3">
    <source>
        <dbReference type="Proteomes" id="UP000016932"/>
    </source>
</evidence>
<feature type="chain" id="PRO_5004031123" evidence="1">
    <location>
        <begin position="24"/>
        <end position="52"/>
    </location>
</feature>
<keyword evidence="1" id="KW-0732">Signal</keyword>
<protein>
    <submittedName>
        <fullName evidence="2">Uncharacterized protein</fullName>
    </submittedName>
</protein>
<dbReference type="GeneID" id="19333155"/>
<proteinExistence type="predicted"/>
<dbReference type="AlphaFoldDB" id="M2ZUT9"/>
<reference evidence="2 3" key="1">
    <citation type="journal article" date="2012" name="PLoS Pathog.">
        <title>Diverse lifestyles and strategies of plant pathogenesis encoded in the genomes of eighteen Dothideomycetes fungi.</title>
        <authorList>
            <person name="Ohm R.A."/>
            <person name="Feau N."/>
            <person name="Henrissat B."/>
            <person name="Schoch C.L."/>
            <person name="Horwitz B.A."/>
            <person name="Barry K.W."/>
            <person name="Condon B.J."/>
            <person name="Copeland A.C."/>
            <person name="Dhillon B."/>
            <person name="Glaser F."/>
            <person name="Hesse C.N."/>
            <person name="Kosti I."/>
            <person name="LaButti K."/>
            <person name="Lindquist E.A."/>
            <person name="Lucas S."/>
            <person name="Salamov A.A."/>
            <person name="Bradshaw R.E."/>
            <person name="Ciuffetti L."/>
            <person name="Hamelin R.C."/>
            <person name="Kema G.H.J."/>
            <person name="Lawrence C."/>
            <person name="Scott J.A."/>
            <person name="Spatafora J.W."/>
            <person name="Turgeon B.G."/>
            <person name="de Wit P.J.G.M."/>
            <person name="Zhong S."/>
            <person name="Goodwin S.B."/>
            <person name="Grigoriev I.V."/>
        </authorList>
    </citation>
    <scope>NUCLEOTIDE SEQUENCE [LARGE SCALE GENOMIC DNA]</scope>
    <source>
        <strain evidence="2 3">CIRAD86</strain>
    </source>
</reference>
<evidence type="ECO:0000313" key="2">
    <source>
        <dbReference type="EMBL" id="EME82754.1"/>
    </source>
</evidence>
<keyword evidence="3" id="KW-1185">Reference proteome</keyword>
<dbReference type="Proteomes" id="UP000016932">
    <property type="component" value="Unassembled WGS sequence"/>
</dbReference>
<dbReference type="VEuPathDB" id="FungiDB:MYCFIDRAFT_174299"/>
<dbReference type="EMBL" id="KB446558">
    <property type="protein sequence ID" value="EME82754.1"/>
    <property type="molecule type" value="Genomic_DNA"/>
</dbReference>